<protein>
    <submittedName>
        <fullName evidence="2">DUF559 domain-containing protein</fullName>
    </submittedName>
</protein>
<proteinExistence type="predicted"/>
<accession>A0ABV9PQY6</accession>
<dbReference type="Gene3D" id="3.40.960.10">
    <property type="entry name" value="VSR Endonuclease"/>
    <property type="match status" value="1"/>
</dbReference>
<feature type="domain" description="DUF559" evidence="1">
    <location>
        <begin position="284"/>
        <end position="338"/>
    </location>
</feature>
<evidence type="ECO:0000313" key="2">
    <source>
        <dbReference type="EMBL" id="MFC4754765.1"/>
    </source>
</evidence>
<reference evidence="3" key="1">
    <citation type="journal article" date="2019" name="Int. J. Syst. Evol. Microbiol.">
        <title>The Global Catalogue of Microorganisms (GCM) 10K type strain sequencing project: providing services to taxonomists for standard genome sequencing and annotation.</title>
        <authorList>
            <consortium name="The Broad Institute Genomics Platform"/>
            <consortium name="The Broad Institute Genome Sequencing Center for Infectious Disease"/>
            <person name="Wu L."/>
            <person name="Ma J."/>
        </authorList>
    </citation>
    <scope>NUCLEOTIDE SEQUENCE [LARGE SCALE GENOMIC DNA]</scope>
    <source>
        <strain evidence="3">JCM 11882</strain>
    </source>
</reference>
<gene>
    <name evidence="2" type="ORF">ACFO7U_08230</name>
</gene>
<dbReference type="InterPro" id="IPR007569">
    <property type="entry name" value="DUF559"/>
</dbReference>
<sequence>MHRFSPVTRPVCGVLGAQPAATADEPTHSIAPAARAPAATGGFSTRSALSTASVDPGLHRASVAAKPGILRRMATYFRGSPHPVLSEARLSSELSALSRHVRERDFVKIADELWLPADHPADFESLSVAFSRLYPDSVLTGWSAAKLHGITPPDNAVPELSVGPVGRRRRGLRIRRYPIPESAIEVRRGVRLTSRRRTALDLARLSDHLTGVLAVEKFYRRGFTPRELAAEIESGRGTWGIARARRVLDDAHPKSESPRETETRLYLRDAGFTAFIPQVEVRDLGYRLDLADPRTKIAVEYDGIHHDDPLQQSKDRVRRNRLQAAGWIIIVLDSRIFRSQLDILLHQVRAAYARRAFEAAS</sequence>
<comment type="caution">
    <text evidence="2">The sequence shown here is derived from an EMBL/GenBank/DDBJ whole genome shotgun (WGS) entry which is preliminary data.</text>
</comment>
<organism evidence="2 3">
    <name type="scientific">Dietzia aurantiaca</name>
    <dbReference type="NCBI Taxonomy" id="983873"/>
    <lineage>
        <taxon>Bacteria</taxon>
        <taxon>Bacillati</taxon>
        <taxon>Actinomycetota</taxon>
        <taxon>Actinomycetes</taxon>
        <taxon>Mycobacteriales</taxon>
        <taxon>Dietziaceae</taxon>
        <taxon>Dietzia</taxon>
    </lineage>
</organism>
<name>A0ABV9PQY6_9ACTN</name>
<dbReference type="SUPFAM" id="SSF52980">
    <property type="entry name" value="Restriction endonuclease-like"/>
    <property type="match status" value="1"/>
</dbReference>
<dbReference type="EMBL" id="JBHSHP010000021">
    <property type="protein sequence ID" value="MFC4754765.1"/>
    <property type="molecule type" value="Genomic_DNA"/>
</dbReference>
<dbReference type="Pfam" id="PF04480">
    <property type="entry name" value="DUF559"/>
    <property type="match status" value="1"/>
</dbReference>
<evidence type="ECO:0000259" key="1">
    <source>
        <dbReference type="Pfam" id="PF04480"/>
    </source>
</evidence>
<evidence type="ECO:0000313" key="3">
    <source>
        <dbReference type="Proteomes" id="UP001595836"/>
    </source>
</evidence>
<dbReference type="InterPro" id="IPR011335">
    <property type="entry name" value="Restrct_endonuc-II-like"/>
</dbReference>
<dbReference type="RefSeq" id="WP_344993875.1">
    <property type="nucleotide sequence ID" value="NZ_BAABCD010000022.1"/>
</dbReference>
<keyword evidence="3" id="KW-1185">Reference proteome</keyword>
<dbReference type="Proteomes" id="UP001595836">
    <property type="component" value="Unassembled WGS sequence"/>
</dbReference>